<dbReference type="OrthoDB" id="9950683at2"/>
<dbReference type="Proteomes" id="UP000199006">
    <property type="component" value="Unassembled WGS sequence"/>
</dbReference>
<dbReference type="STRING" id="29563.SAMN02983006_00166"/>
<gene>
    <name evidence="1" type="ORF">SAMN02983006_00166</name>
</gene>
<dbReference type="AlphaFoldDB" id="A0A1I4EYB3"/>
<reference evidence="1 2" key="1">
    <citation type="submission" date="2016-10" db="EMBL/GenBank/DDBJ databases">
        <authorList>
            <person name="de Groot N.N."/>
        </authorList>
    </citation>
    <scope>NUCLEOTIDE SEQUENCE [LARGE SCALE GENOMIC DNA]</scope>
    <source>
        <strain evidence="1 2">ATCC 51327</strain>
    </source>
</reference>
<protein>
    <submittedName>
        <fullName evidence="1">Uncharacterized protein</fullName>
    </submittedName>
</protein>
<sequence length="106" mass="12452">MPKFIKLNEQIVNVDQVAKAEFISDDIYEGLFPDEMVDWVPFEFGKITLKSGEEISLILDLYKPEKGQTNEEWESLYRSFINRMWQKLMDSLGEIEPILGLEYKEA</sequence>
<dbReference type="EMBL" id="FOTI01000001">
    <property type="protein sequence ID" value="SFL09567.1"/>
    <property type="molecule type" value="Genomic_DNA"/>
</dbReference>
<organism evidence="1 2">
    <name type="scientific">Halanaerobium salsuginis</name>
    <dbReference type="NCBI Taxonomy" id="29563"/>
    <lineage>
        <taxon>Bacteria</taxon>
        <taxon>Bacillati</taxon>
        <taxon>Bacillota</taxon>
        <taxon>Clostridia</taxon>
        <taxon>Halanaerobiales</taxon>
        <taxon>Halanaerobiaceae</taxon>
        <taxon>Halanaerobium</taxon>
    </lineage>
</organism>
<name>A0A1I4EYB3_9FIRM</name>
<accession>A0A1I4EYB3</accession>
<dbReference type="RefSeq" id="WP_089858174.1">
    <property type="nucleotide sequence ID" value="NZ_FOTI01000001.1"/>
</dbReference>
<keyword evidence="2" id="KW-1185">Reference proteome</keyword>
<proteinExistence type="predicted"/>
<evidence type="ECO:0000313" key="1">
    <source>
        <dbReference type="EMBL" id="SFL09567.1"/>
    </source>
</evidence>
<evidence type="ECO:0000313" key="2">
    <source>
        <dbReference type="Proteomes" id="UP000199006"/>
    </source>
</evidence>